<feature type="region of interest" description="Disordered" evidence="7">
    <location>
        <begin position="333"/>
        <end position="475"/>
    </location>
</feature>
<feature type="compositionally biased region" description="Low complexity" evidence="7">
    <location>
        <begin position="465"/>
        <end position="475"/>
    </location>
</feature>
<feature type="region of interest" description="Disordered" evidence="7">
    <location>
        <begin position="841"/>
        <end position="868"/>
    </location>
</feature>
<dbReference type="PROSITE" id="PS51462">
    <property type="entry name" value="NUDIX"/>
    <property type="match status" value="1"/>
</dbReference>
<evidence type="ECO:0000256" key="2">
    <source>
        <dbReference type="ARBA" id="ARBA00001946"/>
    </source>
</evidence>
<proteinExistence type="predicted"/>
<dbReference type="GO" id="GO:0046872">
    <property type="term" value="F:metal ion binding"/>
    <property type="evidence" value="ECO:0007669"/>
    <property type="project" value="UniProtKB-KW"/>
</dbReference>
<keyword evidence="5" id="KW-0460">Magnesium</keyword>
<feature type="compositionally biased region" description="Low complexity" evidence="7">
    <location>
        <begin position="432"/>
        <end position="444"/>
    </location>
</feature>
<dbReference type="InterPro" id="IPR015797">
    <property type="entry name" value="NUDIX_hydrolase-like_dom_sf"/>
</dbReference>
<keyword evidence="4" id="KW-0378">Hydrolase</keyword>
<feature type="domain" description="Nudix hydrolase" evidence="8">
    <location>
        <begin position="589"/>
        <end position="747"/>
    </location>
</feature>
<evidence type="ECO:0000256" key="6">
    <source>
        <dbReference type="ARBA" id="ARBA00023211"/>
    </source>
</evidence>
<feature type="compositionally biased region" description="Low complexity" evidence="7">
    <location>
        <begin position="857"/>
        <end position="868"/>
    </location>
</feature>
<dbReference type="EMBL" id="PKSG01001136">
    <property type="protein sequence ID" value="POR30835.1"/>
    <property type="molecule type" value="Genomic_DNA"/>
</dbReference>
<sequence>MESPSPSQGGPGSPSRLPLDTPSPALVERYSHKPLPPLPPTSPPGPRASRSSRASTERRDRISGPRAATAAGSEPSTPIHVGTLSSPRSHARRISYSGLSATGRRSSHKVQQLTGYDIDVMDDCPILYGSVDSDASSNYSQKWDGEPGPVPWLENDNGDTSSRGSSWMPMSPRSALIPPPLNICKLAIRDSNDSNLGGSFCPEADVDLDEESAQSWEPAYQHSSDSMASDEYHRISAQLATQPTRQTTADGSTSPAPAGRKSSSLGLSFSAGSRFARWRSMPPRAIDFAMPPLALPLALPLLATGSHRQKKAACPPDEPLASQHSVKAVPVSAFDSDSDGEEGSHGIKEWFGRRSDEHAASDREPAARATHGEQMRELLHHARDRAKMLHMPKEERRREELRRHIKPSRWGNWQRGSAEAPTQASASHADRSATATSTSLPPSAEYQKMTATLSPAPDESSNRRSASVSTASETTATTPLDDVCIAEGDVVAHLRAGLGRASPVREWQVDDDYDDYDAEEGEEGESQASLYYDESTMASLNPFSVVRCSAWHALPIHLGLAHSLAQAAINRLRAYKPPAFPLWDALPARKRAAVLVLLYADRWGDLRVVITMRAASLRSFSGHAALPGGKADSKDETPYQIARREAYEEIGLPMDDARIPRPFRIEPLCTLPPSLARTHLVVTPCVAFLHADRTASPDDATPLVEESMVPRLDAREVAAVFSAPLYNFLKAADLPPRPGQALPPGPWYDGAWMTWKDMPWRVHNFYVPVNNQRVSKPRRDSAQGNLAQKLDEERQSEGRFKVWGMTGRLLVDAARIAYGEDPEMEHNATYGDYDIIQRAEEEGAFEEVGEGSKDDGNNNNGSNGSAKM</sequence>
<feature type="region of interest" description="Disordered" evidence="7">
    <location>
        <begin position="1"/>
        <end position="109"/>
    </location>
</feature>
<dbReference type="STRING" id="94208.A0A2S4KL57"/>
<feature type="compositionally biased region" description="Pro residues" evidence="7">
    <location>
        <begin position="34"/>
        <end position="46"/>
    </location>
</feature>
<dbReference type="Pfam" id="PF00293">
    <property type="entry name" value="NUDIX"/>
    <property type="match status" value="1"/>
</dbReference>
<comment type="caution">
    <text evidence="9">The sequence shown here is derived from an EMBL/GenBank/DDBJ whole genome shotgun (WGS) entry which is preliminary data.</text>
</comment>
<evidence type="ECO:0000256" key="5">
    <source>
        <dbReference type="ARBA" id="ARBA00022842"/>
    </source>
</evidence>
<dbReference type="PANTHER" id="PTHR12992">
    <property type="entry name" value="NUDIX HYDROLASE"/>
    <property type="match status" value="1"/>
</dbReference>
<feature type="compositionally biased region" description="Basic and acidic residues" evidence="7">
    <location>
        <begin position="342"/>
        <end position="402"/>
    </location>
</feature>
<keyword evidence="10" id="KW-1185">Reference proteome</keyword>
<dbReference type="InterPro" id="IPR000086">
    <property type="entry name" value="NUDIX_hydrolase_dom"/>
</dbReference>
<dbReference type="PANTHER" id="PTHR12992:SF24">
    <property type="entry name" value="PEROXISOMAL COENZYME A DIPHOSPHATASE NUDT7"/>
    <property type="match status" value="1"/>
</dbReference>
<dbReference type="OrthoDB" id="206213at2759"/>
<keyword evidence="6" id="KW-0464">Manganese</keyword>
<feature type="compositionally biased region" description="Polar residues" evidence="7">
    <location>
        <begin position="239"/>
        <end position="255"/>
    </location>
</feature>
<feature type="region of interest" description="Disordered" evidence="7">
    <location>
        <begin position="774"/>
        <end position="793"/>
    </location>
</feature>
<dbReference type="AlphaFoldDB" id="A0A2S4KL57"/>
<keyword evidence="3" id="KW-0479">Metal-binding</keyword>
<evidence type="ECO:0000313" key="10">
    <source>
        <dbReference type="Proteomes" id="UP000237481"/>
    </source>
</evidence>
<accession>A0A2S4KL57</accession>
<evidence type="ECO:0000256" key="3">
    <source>
        <dbReference type="ARBA" id="ARBA00022723"/>
    </source>
</evidence>
<evidence type="ECO:0000259" key="8">
    <source>
        <dbReference type="PROSITE" id="PS51462"/>
    </source>
</evidence>
<evidence type="ECO:0000313" key="9">
    <source>
        <dbReference type="EMBL" id="POR30835.1"/>
    </source>
</evidence>
<feature type="compositionally biased region" description="Polar residues" evidence="7">
    <location>
        <begin position="97"/>
        <end position="109"/>
    </location>
</feature>
<organism evidence="9 10">
    <name type="scientific">Tolypocladium paradoxum</name>
    <dbReference type="NCBI Taxonomy" id="94208"/>
    <lineage>
        <taxon>Eukaryota</taxon>
        <taxon>Fungi</taxon>
        <taxon>Dikarya</taxon>
        <taxon>Ascomycota</taxon>
        <taxon>Pezizomycotina</taxon>
        <taxon>Sordariomycetes</taxon>
        <taxon>Hypocreomycetidae</taxon>
        <taxon>Hypocreales</taxon>
        <taxon>Ophiocordycipitaceae</taxon>
        <taxon>Tolypocladium</taxon>
    </lineage>
</organism>
<evidence type="ECO:0000256" key="4">
    <source>
        <dbReference type="ARBA" id="ARBA00022801"/>
    </source>
</evidence>
<feature type="region of interest" description="Disordered" evidence="7">
    <location>
        <begin position="239"/>
        <end position="265"/>
    </location>
</feature>
<dbReference type="Gene3D" id="3.90.79.10">
    <property type="entry name" value="Nucleoside Triphosphate Pyrophosphohydrolase"/>
    <property type="match status" value="1"/>
</dbReference>
<dbReference type="InterPro" id="IPR045121">
    <property type="entry name" value="CoAse"/>
</dbReference>
<comment type="cofactor">
    <cofactor evidence="2">
        <name>Mg(2+)</name>
        <dbReference type="ChEBI" id="CHEBI:18420"/>
    </cofactor>
</comment>
<dbReference type="SUPFAM" id="SSF55811">
    <property type="entry name" value="Nudix"/>
    <property type="match status" value="1"/>
</dbReference>
<dbReference type="Proteomes" id="UP000237481">
    <property type="component" value="Unassembled WGS sequence"/>
</dbReference>
<protein>
    <submittedName>
        <fullName evidence="9">Peroxisomal coenzyme A diphosphatase 1, peroxisomal</fullName>
    </submittedName>
</protein>
<evidence type="ECO:0000256" key="1">
    <source>
        <dbReference type="ARBA" id="ARBA00001936"/>
    </source>
</evidence>
<name>A0A2S4KL57_9HYPO</name>
<dbReference type="GO" id="GO:0015938">
    <property type="term" value="P:coenzyme A catabolic process"/>
    <property type="evidence" value="ECO:0007669"/>
    <property type="project" value="TreeGrafter"/>
</dbReference>
<dbReference type="GO" id="GO:0010945">
    <property type="term" value="F:coenzyme A diphosphatase activity"/>
    <property type="evidence" value="ECO:0007669"/>
    <property type="project" value="InterPro"/>
</dbReference>
<evidence type="ECO:0000256" key="7">
    <source>
        <dbReference type="SAM" id="MobiDB-lite"/>
    </source>
</evidence>
<gene>
    <name evidence="9" type="ORF">TPAR_08920</name>
</gene>
<dbReference type="CDD" id="cd03426">
    <property type="entry name" value="NUDIX_CoAse_Nudt7"/>
    <property type="match status" value="1"/>
</dbReference>
<reference evidence="9 10" key="1">
    <citation type="submission" date="2018-01" db="EMBL/GenBank/DDBJ databases">
        <title>Harnessing the power of phylogenomics to disentangle the directionality and signatures of interkingdom host jumping in the parasitic fungal genus Tolypocladium.</title>
        <authorList>
            <person name="Quandt C.A."/>
            <person name="Patterson W."/>
            <person name="Spatafora J.W."/>
        </authorList>
    </citation>
    <scope>NUCLEOTIDE SEQUENCE [LARGE SCALE GENOMIC DNA]</scope>
    <source>
        <strain evidence="9 10">NRBC 100945</strain>
    </source>
</reference>
<comment type="cofactor">
    <cofactor evidence="1">
        <name>Mn(2+)</name>
        <dbReference type="ChEBI" id="CHEBI:29035"/>
    </cofactor>
</comment>